<sequence length="571" mass="60664">MSRRTRPLLAVLGAGVAVAVAAAGSHSGAVAAPNGVPGPPAKPTKVVIIVIDALSKEIVEKYDMKNVKKLMADYVDTPKSYLGHTGSVTVVTHNVITSGLLPKHTGWTTEGYRDVDHVLGDRDTANGISDGMYISSDWDNTSMFPVMEHYGYPKLADYLDATGKTFTISPKVYAAYAFGGPGSSSIITFGSATCGTAPNTTSWRGPRGINVPSYISAPCGGRYYVERSKVYDTGKLPAVMYPVSDNRYVVGKNPDHLGGDIWATDMALDVMDHEDDWSGIFVTLPGVDKAAHMWGGVNDPDPTGAAGEPITHVPFAAATADAQVGRIMDKLEADGELDNTLVVLTADHGSVAVANPPNGVSSDAHFHGTVCTTPDCGFFNWYYGNVENENDTTNYNQPQDALKPLVATDNLAFSYSDSSLNVWLHDQSPAAKAEAAAIMADMPDVTGVWRNDGDHFTLVSPVRYDLMSTKAEQQWFDKHAQELVDTQAAPYGPDLVATLPDNTTYSVAGDHGGIQRAAQEIPIVFAGAGLGSRDVMAPVRSVDIMPTILKALGIAPTAPMDGVAYPLPKAK</sequence>
<gene>
    <name evidence="2" type="ORF">ISU07_04225</name>
</gene>
<proteinExistence type="predicted"/>
<evidence type="ECO:0000256" key="1">
    <source>
        <dbReference type="SAM" id="SignalP"/>
    </source>
</evidence>
<dbReference type="InterPro" id="IPR017850">
    <property type="entry name" value="Alkaline_phosphatase_core_sf"/>
</dbReference>
<keyword evidence="3" id="KW-1185">Reference proteome</keyword>
<dbReference type="InterPro" id="IPR002591">
    <property type="entry name" value="Phosphodiest/P_Trfase"/>
</dbReference>
<dbReference type="Pfam" id="PF01663">
    <property type="entry name" value="Phosphodiest"/>
    <property type="match status" value="1"/>
</dbReference>
<dbReference type="SUPFAM" id="SSF53649">
    <property type="entry name" value="Alkaline phosphatase-like"/>
    <property type="match status" value="1"/>
</dbReference>
<evidence type="ECO:0000313" key="3">
    <source>
        <dbReference type="Proteomes" id="UP000640489"/>
    </source>
</evidence>
<dbReference type="RefSeq" id="WP_194705453.1">
    <property type="nucleotide sequence ID" value="NZ_JADKPN010000001.1"/>
</dbReference>
<dbReference type="PANTHER" id="PTHR43108">
    <property type="entry name" value="N-ACETYLGLUCOSAMINE-6-SULFATASE FAMILY MEMBER"/>
    <property type="match status" value="1"/>
</dbReference>
<organism evidence="2 3">
    <name type="scientific">Nocardioides islandensis</name>
    <dbReference type="NCBI Taxonomy" id="433663"/>
    <lineage>
        <taxon>Bacteria</taxon>
        <taxon>Bacillati</taxon>
        <taxon>Actinomycetota</taxon>
        <taxon>Actinomycetes</taxon>
        <taxon>Propionibacteriales</taxon>
        <taxon>Nocardioidaceae</taxon>
        <taxon>Nocardioides</taxon>
    </lineage>
</organism>
<feature type="signal peptide" evidence="1">
    <location>
        <begin position="1"/>
        <end position="31"/>
    </location>
</feature>
<dbReference type="Gene3D" id="3.40.720.10">
    <property type="entry name" value="Alkaline Phosphatase, subunit A"/>
    <property type="match status" value="2"/>
</dbReference>
<reference evidence="2" key="1">
    <citation type="submission" date="2020-11" db="EMBL/GenBank/DDBJ databases">
        <title>Nocardioides sp. nov., isolated from Soil of Cynanchum wilfordii Hemsley rhizosphere.</title>
        <authorList>
            <person name="Lee J.-S."/>
            <person name="Suh M.K."/>
            <person name="Kim J.-S."/>
        </authorList>
    </citation>
    <scope>NUCLEOTIDE SEQUENCE</scope>
    <source>
        <strain evidence="2">KCTC 19275</strain>
    </source>
</reference>
<accession>A0A930VCA3</accession>
<dbReference type="Proteomes" id="UP000640489">
    <property type="component" value="Unassembled WGS sequence"/>
</dbReference>
<name>A0A930VCA3_9ACTN</name>
<keyword evidence="1" id="KW-0732">Signal</keyword>
<dbReference type="AlphaFoldDB" id="A0A930VCA3"/>
<feature type="chain" id="PRO_5036888146" evidence="1">
    <location>
        <begin position="32"/>
        <end position="571"/>
    </location>
</feature>
<evidence type="ECO:0000313" key="2">
    <source>
        <dbReference type="EMBL" id="MBF4762323.1"/>
    </source>
</evidence>
<comment type="caution">
    <text evidence="2">The sequence shown here is derived from an EMBL/GenBank/DDBJ whole genome shotgun (WGS) entry which is preliminary data.</text>
</comment>
<protein>
    <submittedName>
        <fullName evidence="2">Alkaline phosphatase family protein</fullName>
    </submittedName>
</protein>
<dbReference type="PANTHER" id="PTHR43108:SF8">
    <property type="entry name" value="SD21168P"/>
    <property type="match status" value="1"/>
</dbReference>
<dbReference type="EMBL" id="JADKPN010000001">
    <property type="protein sequence ID" value="MBF4762323.1"/>
    <property type="molecule type" value="Genomic_DNA"/>
</dbReference>